<feature type="transmembrane region" description="Helical" evidence="7">
    <location>
        <begin position="324"/>
        <end position="342"/>
    </location>
</feature>
<feature type="transmembrane region" description="Helical" evidence="7">
    <location>
        <begin position="258"/>
        <end position="279"/>
    </location>
</feature>
<keyword evidence="10" id="KW-1185">Reference proteome</keyword>
<proteinExistence type="predicted"/>
<dbReference type="InterPro" id="IPR011701">
    <property type="entry name" value="MFS"/>
</dbReference>
<gene>
    <name evidence="9" type="ORF">AWJ14_07965</name>
</gene>
<evidence type="ECO:0000256" key="6">
    <source>
        <dbReference type="ARBA" id="ARBA00023136"/>
    </source>
</evidence>
<dbReference type="PANTHER" id="PTHR42718:SF46">
    <property type="entry name" value="BLR6921 PROTEIN"/>
    <property type="match status" value="1"/>
</dbReference>
<feature type="transmembrane region" description="Helical" evidence="7">
    <location>
        <begin position="41"/>
        <end position="59"/>
    </location>
</feature>
<evidence type="ECO:0000313" key="10">
    <source>
        <dbReference type="Proteomes" id="UP000094795"/>
    </source>
</evidence>
<comment type="subcellular location">
    <subcellularLocation>
        <location evidence="1">Cell membrane</location>
        <topology evidence="1">Multi-pass membrane protein</topology>
    </subcellularLocation>
</comment>
<dbReference type="Gene3D" id="1.20.1250.20">
    <property type="entry name" value="MFS general substrate transporter like domains"/>
    <property type="match status" value="1"/>
</dbReference>
<feature type="transmembrane region" description="Helical" evidence="7">
    <location>
        <begin position="99"/>
        <end position="117"/>
    </location>
</feature>
<dbReference type="EMBL" id="LQZT01000023">
    <property type="protein sequence ID" value="OCW57186.1"/>
    <property type="molecule type" value="Genomic_DNA"/>
</dbReference>
<evidence type="ECO:0000256" key="7">
    <source>
        <dbReference type="SAM" id="Phobius"/>
    </source>
</evidence>
<dbReference type="SUPFAM" id="SSF103473">
    <property type="entry name" value="MFS general substrate transporter"/>
    <property type="match status" value="1"/>
</dbReference>
<keyword evidence="4 7" id="KW-0812">Transmembrane</keyword>
<dbReference type="Pfam" id="PF07690">
    <property type="entry name" value="MFS_1"/>
    <property type="match status" value="2"/>
</dbReference>
<dbReference type="GO" id="GO:0005886">
    <property type="term" value="C:plasma membrane"/>
    <property type="evidence" value="ECO:0007669"/>
    <property type="project" value="UniProtKB-SubCell"/>
</dbReference>
<sequence length="471" mass="48926">MNRRIPLVLAVALFMEQMDSTVIATALPAIAADINTSPIALKLALTAYLVSLAVFIPISGWMADRFGARRIFAIAIGVFLVGSIACAASGSLVEFVVSRFLQGMGGAMMTPVGRLVLLRSTEKSELVSAMAWLTIPALIGPLVGPPVGGFLTTFLTWHWIFLINIPIGLAGIVFALTVLPKDDGRPTGRVDWVGFLLSGAAASGIVFGLSVISLPVLPPVWGLAATVAGIACLVAYLGHARRHPRPLLDPKLFSNRTFALSLMGANLFRIGAGAVPFLLPLMLQLGFGMSPFQSGMITFASAAGAIVMKFVIRRVLKSGGFRRTLLVAAAGAAVSIAINGVFTPLTPVLVIMTILFLGGLVRSMFFTSANALTFAEIGEAEAAQASSITSALQQVSIAIGVALAGGILDVVSSYNGGELTLGAFHAAFFIIAAITALAIIPFLKLPPNAGEAVSGHGIERAGPRAASPVRN</sequence>
<feature type="transmembrane region" description="Helical" evidence="7">
    <location>
        <begin position="291"/>
        <end position="312"/>
    </location>
</feature>
<evidence type="ECO:0000259" key="8">
    <source>
        <dbReference type="PROSITE" id="PS50850"/>
    </source>
</evidence>
<organism evidence="9 10">
    <name type="scientific">Hoeflea olei</name>
    <dbReference type="NCBI Taxonomy" id="1480615"/>
    <lineage>
        <taxon>Bacteria</taxon>
        <taxon>Pseudomonadati</taxon>
        <taxon>Pseudomonadota</taxon>
        <taxon>Alphaproteobacteria</taxon>
        <taxon>Hyphomicrobiales</taxon>
        <taxon>Rhizobiaceae</taxon>
        <taxon>Hoeflea</taxon>
    </lineage>
</organism>
<evidence type="ECO:0000313" key="9">
    <source>
        <dbReference type="EMBL" id="OCW57186.1"/>
    </source>
</evidence>
<evidence type="ECO:0000256" key="3">
    <source>
        <dbReference type="ARBA" id="ARBA00022475"/>
    </source>
</evidence>
<feature type="transmembrane region" description="Helical" evidence="7">
    <location>
        <begin position="395"/>
        <end position="415"/>
    </location>
</feature>
<feature type="transmembrane region" description="Helical" evidence="7">
    <location>
        <begin position="192"/>
        <end position="214"/>
    </location>
</feature>
<protein>
    <submittedName>
        <fullName evidence="9">MFS transporter</fullName>
    </submittedName>
</protein>
<dbReference type="STRING" id="1480615.AWJ14_07965"/>
<keyword evidence="3" id="KW-1003">Cell membrane</keyword>
<keyword evidence="2" id="KW-0813">Transport</keyword>
<dbReference type="InterPro" id="IPR036259">
    <property type="entry name" value="MFS_trans_sf"/>
</dbReference>
<keyword evidence="6 7" id="KW-0472">Membrane</keyword>
<dbReference type="Gene3D" id="1.20.1720.10">
    <property type="entry name" value="Multidrug resistance protein D"/>
    <property type="match status" value="1"/>
</dbReference>
<feature type="transmembrane region" description="Helical" evidence="7">
    <location>
        <begin position="421"/>
        <end position="443"/>
    </location>
</feature>
<evidence type="ECO:0000256" key="5">
    <source>
        <dbReference type="ARBA" id="ARBA00022989"/>
    </source>
</evidence>
<dbReference type="RefSeq" id="WP_066180663.1">
    <property type="nucleotide sequence ID" value="NZ_LQZT01000023.1"/>
</dbReference>
<accession>A0A1C1YUW3</accession>
<evidence type="ECO:0000256" key="2">
    <source>
        <dbReference type="ARBA" id="ARBA00022448"/>
    </source>
</evidence>
<reference evidence="9 10" key="1">
    <citation type="submission" date="2015-12" db="EMBL/GenBank/DDBJ databases">
        <authorList>
            <person name="Shamseldin A."/>
            <person name="Moawad H."/>
            <person name="Abd El-Rahim W.M."/>
            <person name="Sadowsky M.J."/>
        </authorList>
    </citation>
    <scope>NUCLEOTIDE SEQUENCE [LARGE SCALE GENOMIC DNA]</scope>
    <source>
        <strain evidence="9 10">JC234</strain>
    </source>
</reference>
<evidence type="ECO:0000256" key="1">
    <source>
        <dbReference type="ARBA" id="ARBA00004651"/>
    </source>
</evidence>
<dbReference type="PANTHER" id="PTHR42718">
    <property type="entry name" value="MAJOR FACILITATOR SUPERFAMILY MULTIDRUG TRANSPORTER MFSC"/>
    <property type="match status" value="1"/>
</dbReference>
<dbReference type="InterPro" id="IPR020846">
    <property type="entry name" value="MFS_dom"/>
</dbReference>
<comment type="caution">
    <text evidence="9">The sequence shown here is derived from an EMBL/GenBank/DDBJ whole genome shotgun (WGS) entry which is preliminary data.</text>
</comment>
<dbReference type="PRINTS" id="PR01036">
    <property type="entry name" value="TCRTETB"/>
</dbReference>
<dbReference type="OrthoDB" id="9812221at2"/>
<feature type="transmembrane region" description="Helical" evidence="7">
    <location>
        <begin position="71"/>
        <end position="93"/>
    </location>
</feature>
<feature type="transmembrane region" description="Helical" evidence="7">
    <location>
        <begin position="129"/>
        <end position="151"/>
    </location>
</feature>
<dbReference type="PROSITE" id="PS50850">
    <property type="entry name" value="MFS"/>
    <property type="match status" value="1"/>
</dbReference>
<feature type="domain" description="Major facilitator superfamily (MFS) profile" evidence="8">
    <location>
        <begin position="5"/>
        <end position="450"/>
    </location>
</feature>
<dbReference type="Proteomes" id="UP000094795">
    <property type="component" value="Unassembled WGS sequence"/>
</dbReference>
<keyword evidence="5 7" id="KW-1133">Transmembrane helix</keyword>
<feature type="transmembrane region" description="Helical" evidence="7">
    <location>
        <begin position="220"/>
        <end position="238"/>
    </location>
</feature>
<dbReference type="GO" id="GO:0022857">
    <property type="term" value="F:transmembrane transporter activity"/>
    <property type="evidence" value="ECO:0007669"/>
    <property type="project" value="InterPro"/>
</dbReference>
<feature type="transmembrane region" description="Helical" evidence="7">
    <location>
        <begin position="157"/>
        <end position="180"/>
    </location>
</feature>
<evidence type="ECO:0000256" key="4">
    <source>
        <dbReference type="ARBA" id="ARBA00022692"/>
    </source>
</evidence>
<dbReference type="AlphaFoldDB" id="A0A1C1YUW3"/>
<name>A0A1C1YUW3_9HYPH</name>